<keyword evidence="7" id="KW-1185">Reference proteome</keyword>
<proteinExistence type="inferred from homology"/>
<dbReference type="InterPro" id="IPR010327">
    <property type="entry name" value="FldB/FldC_alpha/beta"/>
</dbReference>
<dbReference type="Gene3D" id="3.40.50.11890">
    <property type="match status" value="1"/>
</dbReference>
<dbReference type="AlphaFoldDB" id="A0A0E4GBF7"/>
<protein>
    <submittedName>
        <fullName evidence="6">2-hydroxyglutaryl-CoA dehydratase, D-component</fullName>
    </submittedName>
</protein>
<name>A0A0E4GBF7_9FIRM</name>
<comment type="similarity">
    <text evidence="2">Belongs to the FldB/FldC dehydratase alpha/beta subunit family.</text>
</comment>
<dbReference type="STRING" id="690567.1175"/>
<reference evidence="6 7" key="1">
    <citation type="submission" date="2015-03" db="EMBL/GenBank/DDBJ databases">
        <authorList>
            <person name="Murphy D."/>
        </authorList>
    </citation>
    <scope>NUCLEOTIDE SEQUENCE [LARGE SCALE GENOMIC DNA]</scope>
    <source>
        <strain evidence="6 7">OL-4</strain>
    </source>
</reference>
<evidence type="ECO:0000256" key="3">
    <source>
        <dbReference type="ARBA" id="ARBA00022723"/>
    </source>
</evidence>
<dbReference type="GO" id="GO:0016836">
    <property type="term" value="F:hydro-lyase activity"/>
    <property type="evidence" value="ECO:0007669"/>
    <property type="project" value="UniProtKB-ARBA"/>
</dbReference>
<evidence type="ECO:0000256" key="2">
    <source>
        <dbReference type="ARBA" id="ARBA00005806"/>
    </source>
</evidence>
<dbReference type="Gene3D" id="3.40.50.11900">
    <property type="match status" value="1"/>
</dbReference>
<dbReference type="RefSeq" id="WP_046496568.1">
    <property type="nucleotide sequence ID" value="NZ_CGIH01000021.1"/>
</dbReference>
<dbReference type="EMBL" id="CGIH01000021">
    <property type="protein sequence ID" value="CFX42484.1"/>
    <property type="molecule type" value="Genomic_DNA"/>
</dbReference>
<comment type="cofactor">
    <cofactor evidence="1">
        <name>[4Fe-4S] cluster</name>
        <dbReference type="ChEBI" id="CHEBI:49883"/>
    </cofactor>
</comment>
<accession>A0A0E4GBF7</accession>
<dbReference type="GO" id="GO:0046872">
    <property type="term" value="F:metal ion binding"/>
    <property type="evidence" value="ECO:0007669"/>
    <property type="project" value="UniProtKB-KW"/>
</dbReference>
<gene>
    <name evidence="6" type="ORF">1175</name>
</gene>
<dbReference type="PANTHER" id="PTHR30548:SF4">
    <property type="entry name" value="SUBUNIT OF OXYGEN-SENSITIVE 2-HYDROXYISOCAPROYL-COA DEHYDRATASE"/>
    <property type="match status" value="1"/>
</dbReference>
<organism evidence="6 7">
    <name type="scientific">Syntrophomonas zehnderi OL-4</name>
    <dbReference type="NCBI Taxonomy" id="690567"/>
    <lineage>
        <taxon>Bacteria</taxon>
        <taxon>Bacillati</taxon>
        <taxon>Bacillota</taxon>
        <taxon>Clostridia</taxon>
        <taxon>Eubacteriales</taxon>
        <taxon>Syntrophomonadaceae</taxon>
        <taxon>Syntrophomonas</taxon>
    </lineage>
</organism>
<dbReference type="OrthoDB" id="9810278at2"/>
<evidence type="ECO:0000256" key="5">
    <source>
        <dbReference type="ARBA" id="ARBA00023014"/>
    </source>
</evidence>
<evidence type="ECO:0000256" key="1">
    <source>
        <dbReference type="ARBA" id="ARBA00001966"/>
    </source>
</evidence>
<evidence type="ECO:0000313" key="6">
    <source>
        <dbReference type="EMBL" id="CFX42484.1"/>
    </source>
</evidence>
<keyword evidence="4" id="KW-0408">Iron</keyword>
<dbReference type="Pfam" id="PF06050">
    <property type="entry name" value="HGD-D"/>
    <property type="match status" value="1"/>
</dbReference>
<dbReference type="PANTHER" id="PTHR30548">
    <property type="entry name" value="2-HYDROXYGLUTARYL-COA DEHYDRATASE, D-COMPONENT-RELATED"/>
    <property type="match status" value="1"/>
</dbReference>
<dbReference type="GO" id="GO:0051536">
    <property type="term" value="F:iron-sulfur cluster binding"/>
    <property type="evidence" value="ECO:0007669"/>
    <property type="project" value="UniProtKB-KW"/>
</dbReference>
<keyword evidence="5" id="KW-0411">Iron-sulfur</keyword>
<sequence length="412" mass="47024">MAESGYQLVRRLEGQKRLAGLIAAHYGGALEIEKTKSQPIAWVSAGTPAEILWAMDFCVQFPEAYAATCGARHIAHGHCEITETRGYEHHLCTYCRNSLGASIAQLEGMSTYTELARPDFLLVSNGSCIMVTKWWEHLSHLWQIPLFTIDCPLVIPAYNEKDLTENVKRQCLDLITYLEEFTGKKFDYDRLQEIVANGQRSSQYYMAMLEANKHNPVPATFFDIMGHNFPNLALRYLPEAAEHYRLMTEELNQRIADKIVPMSNIQYRIYWDGIPYWFAIRQLSEKLESLGLCLVTSGYFDMFSFDRLDAQRPLDSVAEGVATMILNHNPSYKAKATEKIFRDYELEGGIFAYAQSCKPFSITMRYIAEHVQKQLDVPVTIIEGDLVDETFYDAERNNMKLQALAETLAARA</sequence>
<evidence type="ECO:0000256" key="4">
    <source>
        <dbReference type="ARBA" id="ARBA00023004"/>
    </source>
</evidence>
<dbReference type="Proteomes" id="UP000045545">
    <property type="component" value="Unassembled WGS sequence"/>
</dbReference>
<evidence type="ECO:0000313" key="7">
    <source>
        <dbReference type="Proteomes" id="UP000045545"/>
    </source>
</evidence>
<keyword evidence="3" id="KW-0479">Metal-binding</keyword>